<feature type="compositionally biased region" description="Gly residues" evidence="14">
    <location>
        <begin position="181"/>
        <end position="195"/>
    </location>
</feature>
<evidence type="ECO:0000256" key="11">
    <source>
        <dbReference type="ARBA" id="ARBA00023065"/>
    </source>
</evidence>
<keyword evidence="6 15" id="KW-0812">Transmembrane</keyword>
<keyword evidence="7 16" id="KW-0732">Signal</keyword>
<dbReference type="GO" id="GO:0005789">
    <property type="term" value="C:endoplasmic reticulum membrane"/>
    <property type="evidence" value="ECO:0007669"/>
    <property type="project" value="UniProtKB-SubCell"/>
</dbReference>
<keyword evidence="5" id="KW-0109">Calcium transport</keyword>
<dbReference type="GO" id="GO:0006816">
    <property type="term" value="P:calcium ion transport"/>
    <property type="evidence" value="ECO:0007669"/>
    <property type="project" value="UniProtKB-KW"/>
</dbReference>
<comment type="similarity">
    <text evidence="2">Belongs to the SARAF family.</text>
</comment>
<evidence type="ECO:0000313" key="18">
    <source>
        <dbReference type="Proteomes" id="UP000192247"/>
    </source>
</evidence>
<evidence type="ECO:0000256" key="2">
    <source>
        <dbReference type="ARBA" id="ARBA00006833"/>
    </source>
</evidence>
<dbReference type="GO" id="GO:2001256">
    <property type="term" value="P:regulation of store-operated calcium entry"/>
    <property type="evidence" value="ECO:0007669"/>
    <property type="project" value="InterPro"/>
</dbReference>
<evidence type="ECO:0000256" key="7">
    <source>
        <dbReference type="ARBA" id="ARBA00022729"/>
    </source>
</evidence>
<name>A0A1V9XJR3_9ACAR</name>
<feature type="signal peptide" evidence="16">
    <location>
        <begin position="1"/>
        <end position="22"/>
    </location>
</feature>
<keyword evidence="12 15" id="KW-0472">Membrane</keyword>
<gene>
    <name evidence="17" type="ORF">BIW11_09616</name>
</gene>
<comment type="subcellular location">
    <subcellularLocation>
        <location evidence="1">Endoplasmic reticulum membrane</location>
        <topology evidence="1">Single-pass type I membrane protein</topology>
    </subcellularLocation>
</comment>
<keyword evidence="11" id="KW-0406">Ion transport</keyword>
<comment type="caution">
    <text evidence="17">The sequence shown here is derived from an EMBL/GenBank/DDBJ whole genome shotgun (WGS) entry which is preliminary data.</text>
</comment>
<dbReference type="PANTHER" id="PTHR15929:SF0">
    <property type="entry name" value="STORE-OPERATED CALCIUM ENTRY-ASSOCIATED REGULATORY FACTOR"/>
    <property type="match status" value="1"/>
</dbReference>
<evidence type="ECO:0000256" key="16">
    <source>
        <dbReference type="SAM" id="SignalP"/>
    </source>
</evidence>
<keyword evidence="9" id="KW-0106">Calcium</keyword>
<dbReference type="Proteomes" id="UP000192247">
    <property type="component" value="Unassembled WGS sequence"/>
</dbReference>
<reference evidence="17 18" key="1">
    <citation type="journal article" date="2017" name="Gigascience">
        <title>Draft genome of the honey bee ectoparasitic mite, Tropilaelaps mercedesae, is shaped by the parasitic life history.</title>
        <authorList>
            <person name="Dong X."/>
            <person name="Armstrong S.D."/>
            <person name="Xia D."/>
            <person name="Makepeace B.L."/>
            <person name="Darby A.C."/>
            <person name="Kadowaki T."/>
        </authorList>
    </citation>
    <scope>NUCLEOTIDE SEQUENCE [LARGE SCALE GENOMIC DNA]</scope>
    <source>
        <strain evidence="17">Wuxi-XJTLU</strain>
    </source>
</reference>
<feature type="chain" id="PRO_5011986215" description="Store-operated calcium entry-associated regulatory factor" evidence="16">
    <location>
        <begin position="23"/>
        <end position="302"/>
    </location>
</feature>
<evidence type="ECO:0000256" key="4">
    <source>
        <dbReference type="ARBA" id="ARBA00022448"/>
    </source>
</evidence>
<sequence length="302" mass="33224">MEWWRKSVCVILLIVGLAVARAQWSGLKKIKESRLEVLTFQEGKYTTARRTVPIPQLRCVSGCSQTPKSVQCYNRGWDGQGNNWECKATLPAGVSFGKMDVNCEGYEYEDDPYITVGSCSLKYELTGQAPYQGWSKNKYHEEGKAEIFNIIFYVVIFTVVVVLFKCCMRSMRDGLSTGDDAGPGGPGSQGYYGTGGPPPGGPGFRPEYFSSGDGCGGTRRMGPSDGEGPGFWSGMMAGGLLGYIFGNRGDAYGYGGDYDYIRPRRRPYPDADTFTRDRQSSSNWTSSSEARETTGYATSSRR</sequence>
<feature type="region of interest" description="Disordered" evidence="14">
    <location>
        <begin position="177"/>
        <end position="209"/>
    </location>
</feature>
<feature type="region of interest" description="Disordered" evidence="14">
    <location>
        <begin position="262"/>
        <end position="302"/>
    </location>
</feature>
<protein>
    <recommendedName>
        <fullName evidence="3">Store-operated calcium entry-associated regulatory factor</fullName>
    </recommendedName>
    <alternativeName>
        <fullName evidence="13">Transmembrane protein 66</fullName>
    </alternativeName>
</protein>
<evidence type="ECO:0000256" key="5">
    <source>
        <dbReference type="ARBA" id="ARBA00022568"/>
    </source>
</evidence>
<evidence type="ECO:0000256" key="9">
    <source>
        <dbReference type="ARBA" id="ARBA00022837"/>
    </source>
</evidence>
<keyword evidence="4" id="KW-0813">Transport</keyword>
<accession>A0A1V9XJR3</accession>
<evidence type="ECO:0000256" key="15">
    <source>
        <dbReference type="SAM" id="Phobius"/>
    </source>
</evidence>
<evidence type="ECO:0000256" key="1">
    <source>
        <dbReference type="ARBA" id="ARBA00004115"/>
    </source>
</evidence>
<dbReference type="PANTHER" id="PTHR15929">
    <property type="entry name" value="STORE-OPERATED CALCIUM ENTRY-ASSOCIATED REGULATORY FACTOR"/>
    <property type="match status" value="1"/>
</dbReference>
<evidence type="ECO:0000256" key="10">
    <source>
        <dbReference type="ARBA" id="ARBA00022989"/>
    </source>
</evidence>
<dbReference type="EMBL" id="MNPL01009593">
    <property type="protein sequence ID" value="OQR73633.1"/>
    <property type="molecule type" value="Genomic_DNA"/>
</dbReference>
<keyword evidence="18" id="KW-1185">Reference proteome</keyword>
<evidence type="ECO:0000256" key="6">
    <source>
        <dbReference type="ARBA" id="ARBA00022692"/>
    </source>
</evidence>
<dbReference type="Pfam" id="PF06682">
    <property type="entry name" value="SARAF"/>
    <property type="match status" value="1"/>
</dbReference>
<evidence type="ECO:0000256" key="13">
    <source>
        <dbReference type="ARBA" id="ARBA00031116"/>
    </source>
</evidence>
<evidence type="ECO:0000256" key="14">
    <source>
        <dbReference type="SAM" id="MobiDB-lite"/>
    </source>
</evidence>
<evidence type="ECO:0000256" key="12">
    <source>
        <dbReference type="ARBA" id="ARBA00023136"/>
    </source>
</evidence>
<organism evidence="17 18">
    <name type="scientific">Tropilaelaps mercedesae</name>
    <dbReference type="NCBI Taxonomy" id="418985"/>
    <lineage>
        <taxon>Eukaryota</taxon>
        <taxon>Metazoa</taxon>
        <taxon>Ecdysozoa</taxon>
        <taxon>Arthropoda</taxon>
        <taxon>Chelicerata</taxon>
        <taxon>Arachnida</taxon>
        <taxon>Acari</taxon>
        <taxon>Parasitiformes</taxon>
        <taxon>Mesostigmata</taxon>
        <taxon>Gamasina</taxon>
        <taxon>Dermanyssoidea</taxon>
        <taxon>Laelapidae</taxon>
        <taxon>Tropilaelaps</taxon>
    </lineage>
</organism>
<proteinExistence type="inferred from homology"/>
<keyword evidence="10 15" id="KW-1133">Transmembrane helix</keyword>
<dbReference type="InParanoid" id="A0A1V9XJR3"/>
<evidence type="ECO:0000256" key="8">
    <source>
        <dbReference type="ARBA" id="ARBA00022824"/>
    </source>
</evidence>
<dbReference type="OrthoDB" id="20303at2759"/>
<dbReference type="AlphaFoldDB" id="A0A1V9XJR3"/>
<evidence type="ECO:0000256" key="3">
    <source>
        <dbReference type="ARBA" id="ARBA00016584"/>
    </source>
</evidence>
<dbReference type="InterPro" id="IPR009567">
    <property type="entry name" value="SARAF"/>
</dbReference>
<feature type="compositionally biased region" description="Basic and acidic residues" evidence="14">
    <location>
        <begin position="262"/>
        <end position="279"/>
    </location>
</feature>
<evidence type="ECO:0000313" key="17">
    <source>
        <dbReference type="EMBL" id="OQR73633.1"/>
    </source>
</evidence>
<feature type="transmembrane region" description="Helical" evidence="15">
    <location>
        <begin position="147"/>
        <end position="164"/>
    </location>
</feature>
<keyword evidence="8" id="KW-0256">Endoplasmic reticulum</keyword>
<dbReference type="STRING" id="418985.A0A1V9XJR3"/>